<dbReference type="InterPro" id="IPR005849">
    <property type="entry name" value="GalP_Utransf_N"/>
</dbReference>
<organism evidence="14 15">
    <name type="scientific">Romboutsia weinsteinii</name>
    <dbReference type="NCBI Taxonomy" id="2020949"/>
    <lineage>
        <taxon>Bacteria</taxon>
        <taxon>Bacillati</taxon>
        <taxon>Bacillota</taxon>
        <taxon>Clostridia</taxon>
        <taxon>Peptostreptococcales</taxon>
        <taxon>Peptostreptococcaceae</taxon>
        <taxon>Romboutsia</taxon>
    </lineage>
</organism>
<evidence type="ECO:0000256" key="1">
    <source>
        <dbReference type="ARBA" id="ARBA00010951"/>
    </source>
</evidence>
<dbReference type="EC" id="2.7.7.12" evidence="8"/>
<dbReference type="Pfam" id="PF01087">
    <property type="entry name" value="GalP_UDP_transf"/>
    <property type="match status" value="1"/>
</dbReference>
<evidence type="ECO:0000256" key="8">
    <source>
        <dbReference type="NCBIfam" id="TIGR00209"/>
    </source>
</evidence>
<comment type="cofactor">
    <cofactor evidence="10">
        <name>Zn(2+)</name>
        <dbReference type="ChEBI" id="CHEBI:29105"/>
    </cofactor>
    <text evidence="10">Binds 1 zinc ion per subunit.</text>
</comment>
<evidence type="ECO:0000313" key="15">
    <source>
        <dbReference type="Proteomes" id="UP000215694"/>
    </source>
</evidence>
<feature type="binding site" evidence="10">
    <location>
        <position position="150"/>
    </location>
    <ligand>
        <name>Zn(2+)</name>
        <dbReference type="ChEBI" id="CHEBI:29105"/>
    </ligand>
</feature>
<dbReference type="PIRSF" id="PIRSF000808">
    <property type="entry name" value="GalT"/>
    <property type="match status" value="1"/>
</dbReference>
<reference evidence="14 15" key="1">
    <citation type="journal article" date="2017" name="Genome Announc.">
        <title>Draft Genome Sequence of Romboutsia weinsteinii sp. nov. Strain CCRI-19649(T) Isolated from Surface Water.</title>
        <authorList>
            <person name="Maheux A.F."/>
            <person name="Boudreau D.K."/>
            <person name="Berube E."/>
            <person name="Boissinot M."/>
            <person name="Cantin P."/>
            <person name="Raymond F."/>
            <person name="Corbeil J."/>
            <person name="Omar R.F."/>
            <person name="Bergeron M.G."/>
        </authorList>
    </citation>
    <scope>NUCLEOTIDE SEQUENCE [LARGE SCALE GENOMIC DNA]</scope>
    <source>
        <strain evidence="14 15">CCRI-19649</strain>
    </source>
</reference>
<keyword evidence="2 14" id="KW-0808">Transferase</keyword>
<evidence type="ECO:0000256" key="5">
    <source>
        <dbReference type="ARBA" id="ARBA00022833"/>
    </source>
</evidence>
<dbReference type="SUPFAM" id="SSF54197">
    <property type="entry name" value="HIT-like"/>
    <property type="match status" value="2"/>
</dbReference>
<dbReference type="RefSeq" id="WP_094366776.1">
    <property type="nucleotide sequence ID" value="NZ_NOJY02000091.1"/>
</dbReference>
<name>A0A371IXQ1_9FIRM</name>
<feature type="domain" description="Galactose-1-phosphate uridyl transferase C-terminal" evidence="13">
    <location>
        <begin position="171"/>
        <end position="300"/>
    </location>
</feature>
<keyword evidence="15" id="KW-1185">Reference proteome</keyword>
<evidence type="ECO:0000256" key="7">
    <source>
        <dbReference type="ARBA" id="ARBA00023277"/>
    </source>
</evidence>
<dbReference type="NCBIfam" id="TIGR00209">
    <property type="entry name" value="galT_1"/>
    <property type="match status" value="1"/>
</dbReference>
<comment type="caution">
    <text evidence="14">The sequence shown here is derived from an EMBL/GenBank/DDBJ whole genome shotgun (WGS) entry which is preliminary data.</text>
</comment>
<feature type="binding site" evidence="10">
    <location>
        <position position="99"/>
    </location>
    <ligand>
        <name>Zn(2+)</name>
        <dbReference type="ChEBI" id="CHEBI:29105"/>
    </ligand>
</feature>
<comment type="cofactor">
    <cofactor evidence="11">
        <name>Fe cation</name>
        <dbReference type="ChEBI" id="CHEBI:24875"/>
    </cofactor>
    <text evidence="11">Binds 1 Fe cation per subunit.</text>
</comment>
<protein>
    <recommendedName>
        <fullName evidence="8">Galactose-1-phosphate uridylyltransferase</fullName>
        <ecNumber evidence="8">2.7.7.12</ecNumber>
    </recommendedName>
</protein>
<feature type="binding site" evidence="10">
    <location>
        <position position="47"/>
    </location>
    <ligand>
        <name>Zn(2+)</name>
        <dbReference type="ChEBI" id="CHEBI:29105"/>
    </ligand>
</feature>
<dbReference type="Proteomes" id="UP000215694">
    <property type="component" value="Unassembled WGS sequence"/>
</dbReference>
<feature type="binding site" evidence="11">
    <location>
        <position position="282"/>
    </location>
    <ligand>
        <name>Fe cation</name>
        <dbReference type="ChEBI" id="CHEBI:24875"/>
    </ligand>
</feature>
<dbReference type="PANTHER" id="PTHR42763">
    <property type="entry name" value="ADP-GLUCOSE PHOSPHORYLASE"/>
    <property type="match status" value="1"/>
</dbReference>
<evidence type="ECO:0000259" key="13">
    <source>
        <dbReference type="Pfam" id="PF02744"/>
    </source>
</evidence>
<keyword evidence="3 14" id="KW-0548">Nucleotidyltransferase</keyword>
<dbReference type="OrthoDB" id="9769064at2"/>
<evidence type="ECO:0000256" key="2">
    <source>
        <dbReference type="ARBA" id="ARBA00022679"/>
    </source>
</evidence>
<keyword evidence="5 10" id="KW-0862">Zinc</keyword>
<evidence type="ECO:0000256" key="11">
    <source>
        <dbReference type="PIRSR" id="PIRSR000808-4"/>
    </source>
</evidence>
<feature type="binding site" evidence="11">
    <location>
        <position position="168"/>
    </location>
    <ligand>
        <name>Fe cation</name>
        <dbReference type="ChEBI" id="CHEBI:24875"/>
    </ligand>
</feature>
<keyword evidence="7" id="KW-0119">Carbohydrate metabolism</keyword>
<feature type="binding site" evidence="10">
    <location>
        <position position="44"/>
    </location>
    <ligand>
        <name>Zn(2+)</name>
        <dbReference type="ChEBI" id="CHEBI:29105"/>
    </ligand>
</feature>
<gene>
    <name evidence="14" type="primary">galT</name>
    <name evidence="14" type="ORF">CHL78_019075</name>
</gene>
<dbReference type="InterPro" id="IPR053177">
    <property type="entry name" value="ADP-glucose_phosphorylase"/>
</dbReference>
<dbReference type="Pfam" id="PF02744">
    <property type="entry name" value="GalP_UDP_tr_C"/>
    <property type="match status" value="1"/>
</dbReference>
<evidence type="ECO:0000256" key="9">
    <source>
        <dbReference type="PIRSR" id="PIRSR000808-1"/>
    </source>
</evidence>
<evidence type="ECO:0000313" key="14">
    <source>
        <dbReference type="EMBL" id="RDY25265.1"/>
    </source>
</evidence>
<dbReference type="AlphaFoldDB" id="A0A371IXQ1"/>
<dbReference type="GO" id="GO:0008108">
    <property type="term" value="F:UDP-glucose:hexose-1-phosphate uridylyltransferase activity"/>
    <property type="evidence" value="ECO:0007669"/>
    <property type="project" value="UniProtKB-UniRule"/>
</dbReference>
<dbReference type="InterPro" id="IPR001937">
    <property type="entry name" value="GalP_UDPtransf1"/>
</dbReference>
<dbReference type="GO" id="GO:0008270">
    <property type="term" value="F:zinc ion binding"/>
    <property type="evidence" value="ECO:0007669"/>
    <property type="project" value="InterPro"/>
</dbReference>
<feature type="active site" description="Tele-UMP-histidine intermediate" evidence="9">
    <location>
        <position position="152"/>
    </location>
</feature>
<comment type="similarity">
    <text evidence="1">Belongs to the galactose-1-phosphate uridylyltransferase type 1 family.</text>
</comment>
<feature type="binding site" evidence="11">
    <location>
        <position position="280"/>
    </location>
    <ligand>
        <name>Fe cation</name>
        <dbReference type="ChEBI" id="CHEBI:24875"/>
    </ligand>
</feature>
<proteinExistence type="inferred from homology"/>
<evidence type="ECO:0000259" key="12">
    <source>
        <dbReference type="Pfam" id="PF01087"/>
    </source>
</evidence>
<dbReference type="EMBL" id="NOJY02000091">
    <property type="protein sequence ID" value="RDY25265.1"/>
    <property type="molecule type" value="Genomic_DNA"/>
</dbReference>
<evidence type="ECO:0000256" key="10">
    <source>
        <dbReference type="PIRSR" id="PIRSR000808-3"/>
    </source>
</evidence>
<keyword evidence="11" id="KW-0408">Iron</keyword>
<dbReference type="Gene3D" id="3.30.428.10">
    <property type="entry name" value="HIT-like"/>
    <property type="match status" value="2"/>
</dbReference>
<dbReference type="InterPro" id="IPR036265">
    <property type="entry name" value="HIT-like_sf"/>
</dbReference>
<accession>A0A371IXQ1</accession>
<dbReference type="PANTHER" id="PTHR42763:SF2">
    <property type="entry name" value="ADP-GLUCOSE PHOSPHORYLASE"/>
    <property type="match status" value="1"/>
</dbReference>
<evidence type="ECO:0000256" key="4">
    <source>
        <dbReference type="ARBA" id="ARBA00022723"/>
    </source>
</evidence>
<keyword evidence="4 10" id="KW-0479">Metal-binding</keyword>
<sequence>MKELRVDSITNDLVILAYDRAKRPLDKVKVEIEEEITNEYEKECPFCRENENLTTEETSRIEINNKWITRSVYNKYPIIDNLNECIYGEHEVIIDTYRHNGSFFNMSYEEYEALFKMYKDRYQALKEDKKIEYITIFKNFLRKAGASLAHPHSQIMSLSLIPPEVKNEISVAKEYYEKNGNCLYENIISNEIKEKKRIIHNGSKFLVIAPYASKYSGEIRIFFKEKIRFEEISEEDIKELSIIVKKLFENIYNVNGYSPFNMCIHTHPLKCSSEKYFNVHIHIIPRKFNFGGFEVGSDMYVSSSEPEALAQKIKFD</sequence>
<dbReference type="GO" id="GO:0006012">
    <property type="term" value="P:galactose metabolic process"/>
    <property type="evidence" value="ECO:0007669"/>
    <property type="project" value="UniProtKB-UniRule"/>
</dbReference>
<feature type="binding site" evidence="11">
    <location>
        <position position="265"/>
    </location>
    <ligand>
        <name>Fe cation</name>
        <dbReference type="ChEBI" id="CHEBI:24875"/>
    </ligand>
</feature>
<dbReference type="InterPro" id="IPR005850">
    <property type="entry name" value="GalP_Utransf_C"/>
</dbReference>
<evidence type="ECO:0000256" key="6">
    <source>
        <dbReference type="ARBA" id="ARBA00023144"/>
    </source>
</evidence>
<keyword evidence="6" id="KW-0299">Galactose metabolism</keyword>
<dbReference type="UniPathway" id="UPA00214"/>
<feature type="domain" description="Galactose-1-phosphate uridyl transferase N-terminal" evidence="12">
    <location>
        <begin position="3"/>
        <end position="162"/>
    </location>
</feature>
<evidence type="ECO:0000256" key="3">
    <source>
        <dbReference type="ARBA" id="ARBA00022695"/>
    </source>
</evidence>